<dbReference type="Proteomes" id="UP000054516">
    <property type="component" value="Unassembled WGS sequence"/>
</dbReference>
<keyword evidence="3" id="KW-1185">Reference proteome</keyword>
<protein>
    <submittedName>
        <fullName evidence="2">Uncharacterized protein</fullName>
    </submittedName>
</protein>
<evidence type="ECO:0000313" key="2">
    <source>
        <dbReference type="EMBL" id="GAW26180.1"/>
    </source>
</evidence>
<sequence length="93" mass="9738">MVDSEPPSTSVSNDVNVKAIAIEAGITAEDPRSDSIKGNSQDDSVDYISGYKLAVVVASVALSCFLMLLDNLIVSTVSCLHAFLASLVGKYLS</sequence>
<reference evidence="2" key="1">
    <citation type="submission" date="2016-03" db="EMBL/GenBank/DDBJ databases">
        <title>Draft genome sequence of Rosellinia necatrix.</title>
        <authorList>
            <person name="Kanematsu S."/>
        </authorList>
    </citation>
    <scope>NUCLEOTIDE SEQUENCE [LARGE SCALE GENOMIC DNA]</scope>
    <source>
        <strain evidence="2">W97</strain>
    </source>
</reference>
<accession>A0A1S8A8Y3</accession>
<feature type="transmembrane region" description="Helical" evidence="1">
    <location>
        <begin position="50"/>
        <end position="68"/>
    </location>
</feature>
<name>A0A1S8A8Y3_ROSNE</name>
<keyword evidence="1" id="KW-0472">Membrane</keyword>
<dbReference type="EMBL" id="DF977468">
    <property type="protein sequence ID" value="GAW26180.1"/>
    <property type="molecule type" value="Genomic_DNA"/>
</dbReference>
<evidence type="ECO:0000313" key="3">
    <source>
        <dbReference type="Proteomes" id="UP000054516"/>
    </source>
</evidence>
<gene>
    <name evidence="2" type="ORF">SAMD00023353_2301120</name>
</gene>
<dbReference type="AlphaFoldDB" id="A0A1S8A8Y3"/>
<evidence type="ECO:0000256" key="1">
    <source>
        <dbReference type="SAM" id="Phobius"/>
    </source>
</evidence>
<keyword evidence="1" id="KW-1133">Transmembrane helix</keyword>
<organism evidence="2">
    <name type="scientific">Rosellinia necatrix</name>
    <name type="common">White root-rot fungus</name>
    <dbReference type="NCBI Taxonomy" id="77044"/>
    <lineage>
        <taxon>Eukaryota</taxon>
        <taxon>Fungi</taxon>
        <taxon>Dikarya</taxon>
        <taxon>Ascomycota</taxon>
        <taxon>Pezizomycotina</taxon>
        <taxon>Sordariomycetes</taxon>
        <taxon>Xylariomycetidae</taxon>
        <taxon>Xylariales</taxon>
        <taxon>Xylariaceae</taxon>
        <taxon>Rosellinia</taxon>
    </lineage>
</organism>
<keyword evidence="1" id="KW-0812">Transmembrane</keyword>
<proteinExistence type="predicted"/>